<organism evidence="2 3">
    <name type="scientific">Lecanosticta acicola</name>
    <dbReference type="NCBI Taxonomy" id="111012"/>
    <lineage>
        <taxon>Eukaryota</taxon>
        <taxon>Fungi</taxon>
        <taxon>Dikarya</taxon>
        <taxon>Ascomycota</taxon>
        <taxon>Pezizomycotina</taxon>
        <taxon>Dothideomycetes</taxon>
        <taxon>Dothideomycetidae</taxon>
        <taxon>Mycosphaerellales</taxon>
        <taxon>Mycosphaerellaceae</taxon>
        <taxon>Lecanosticta</taxon>
    </lineage>
</organism>
<evidence type="ECO:0000313" key="3">
    <source>
        <dbReference type="Proteomes" id="UP001296104"/>
    </source>
</evidence>
<comment type="caution">
    <text evidence="2">The sequence shown here is derived from an EMBL/GenBank/DDBJ whole genome shotgun (WGS) entry which is preliminary data.</text>
</comment>
<feature type="region of interest" description="Disordered" evidence="1">
    <location>
        <begin position="112"/>
        <end position="137"/>
    </location>
</feature>
<accession>A0AAI8Z4U7</accession>
<proteinExistence type="predicted"/>
<evidence type="ECO:0000313" key="2">
    <source>
        <dbReference type="EMBL" id="CAK4032479.1"/>
    </source>
</evidence>
<name>A0AAI8Z4U7_9PEZI</name>
<keyword evidence="3" id="KW-1185">Reference proteome</keyword>
<dbReference type="AlphaFoldDB" id="A0AAI8Z4U7"/>
<gene>
    <name evidence="2" type="ORF">LECACI_7A007637</name>
</gene>
<sequence>MSSLFAGLFRRAPQTSAIASKFPFTAETNPYRCKRTWPPDFTHLSAKHQFRLERRYRRRSKLKWARPTWTKGVKLAQWGSIVFVLIYGVLFMQVDDGRTPFDGIRAWYNEQMGNTNSPNRPELPAGDNSPVSRRQPS</sequence>
<dbReference type="Proteomes" id="UP001296104">
    <property type="component" value="Unassembled WGS sequence"/>
</dbReference>
<evidence type="ECO:0000256" key="1">
    <source>
        <dbReference type="SAM" id="MobiDB-lite"/>
    </source>
</evidence>
<protein>
    <submittedName>
        <fullName evidence="2">Uncharacterized protein</fullName>
    </submittedName>
</protein>
<dbReference type="EMBL" id="CAVMBE010000064">
    <property type="protein sequence ID" value="CAK4032479.1"/>
    <property type="molecule type" value="Genomic_DNA"/>
</dbReference>
<reference evidence="2" key="1">
    <citation type="submission" date="2023-11" db="EMBL/GenBank/DDBJ databases">
        <authorList>
            <person name="Alioto T."/>
            <person name="Alioto T."/>
            <person name="Gomez Garrido J."/>
        </authorList>
    </citation>
    <scope>NUCLEOTIDE SEQUENCE</scope>
</reference>